<dbReference type="PANTHER" id="PTHR23510:SF21">
    <property type="entry name" value="SPX DOMAIN-CONTAINING PROTEIN"/>
    <property type="match status" value="1"/>
</dbReference>
<feature type="transmembrane region" description="Helical" evidence="7">
    <location>
        <begin position="547"/>
        <end position="566"/>
    </location>
</feature>
<dbReference type="InterPro" id="IPR011701">
    <property type="entry name" value="MFS"/>
</dbReference>
<evidence type="ECO:0000313" key="9">
    <source>
        <dbReference type="EMBL" id="MBA4645588.1"/>
    </source>
</evidence>
<dbReference type="InterPro" id="IPR051068">
    <property type="entry name" value="MFS_Domain-Containing_Protein"/>
</dbReference>
<feature type="transmembrane region" description="Helical" evidence="7">
    <location>
        <begin position="338"/>
        <end position="356"/>
    </location>
</feature>
<keyword evidence="3 7" id="KW-0812">Transmembrane</keyword>
<evidence type="ECO:0000256" key="4">
    <source>
        <dbReference type="ARBA" id="ARBA00022989"/>
    </source>
</evidence>
<feature type="transmembrane region" description="Helical" evidence="7">
    <location>
        <begin position="315"/>
        <end position="332"/>
    </location>
</feature>
<evidence type="ECO:0000259" key="8">
    <source>
        <dbReference type="PROSITE" id="PS51382"/>
    </source>
</evidence>
<sequence length="624" mass="69966">MVAFGKKLKATQIQEWQGYYINYKLLKKKVNQYARQIQNGSGNHLHVLKDFSLMLDNQLEKIVLFILEQQGLLAKRLSDLRQQQDTVFEQGGVLDVSEVREAYRSVGRDLLRLLFFVEMNAVGLRKILKKFDKHLGYGFTAYYVKTRANHPYSQLQQIFKHVGFGAVVGAISRNLAVLQDNQENYVSIYDHPVLPLQDPIVSSIRAAVDRLTNSTDFLHFLGKHAMIMQDDLPSPSDDNSNDEGYDFMSLLLNLTNTFLYMVNTYIIVPTADNYSLSLGAAATVCGAVIGSMAVAQIFSSVYFSAWSNKSYLRPLMFSSVVLIIGNTLYALAYDLDSISVLLIGRLFCGLGSARAVNRRYISDCVPPKMRMKASAGFVTASALGISCGPALACLFQTKFELLNLTFNEDTLPGWFMALAWIIYLLWLWISFKEPPKPERNIGSQESNHGRTAGDAMEDGLKQPLLISPKENQQDDDDNEGPEMDCDDETAEENHKPATSMIAAYRLLTPSIKVQLLIYFMLKYAMEILLAESSVITEFYFNWSTRSVALFLACLGLTVLPVNVLVGTYISNIFEERQVLLMSEFIVCVGIVMSFHVGIPYSVPQYVISALITFVSAEVLEEVST</sequence>
<keyword evidence="4 7" id="KW-1133">Transmembrane helix</keyword>
<evidence type="ECO:0000256" key="1">
    <source>
        <dbReference type="ARBA" id="ARBA00004141"/>
    </source>
</evidence>
<name>A0A7C9DSL6_OPUST</name>
<reference evidence="9" key="2">
    <citation type="submission" date="2020-07" db="EMBL/GenBank/DDBJ databases">
        <authorList>
            <person name="Vera ALvarez R."/>
            <person name="Arias-Moreno D.M."/>
            <person name="Jimenez-Jacinto V."/>
            <person name="Jimenez-Bremont J.F."/>
            <person name="Swaminathan K."/>
            <person name="Moose S.P."/>
            <person name="Guerrero-Gonzalez M.L."/>
            <person name="Marino-Ramirez L."/>
            <person name="Landsman D."/>
            <person name="Rodriguez-Kessler M."/>
            <person name="Delgado-Sanchez P."/>
        </authorList>
    </citation>
    <scope>NUCLEOTIDE SEQUENCE</scope>
    <source>
        <tissue evidence="9">Cladode</tissue>
    </source>
</reference>
<feature type="compositionally biased region" description="Acidic residues" evidence="6">
    <location>
        <begin position="473"/>
        <end position="490"/>
    </location>
</feature>
<dbReference type="SUPFAM" id="SSF103473">
    <property type="entry name" value="MFS general substrate transporter"/>
    <property type="match status" value="1"/>
</dbReference>
<evidence type="ECO:0000256" key="5">
    <source>
        <dbReference type="ARBA" id="ARBA00023136"/>
    </source>
</evidence>
<evidence type="ECO:0000256" key="7">
    <source>
        <dbReference type="SAM" id="Phobius"/>
    </source>
</evidence>
<feature type="transmembrane region" description="Helical" evidence="7">
    <location>
        <begin position="377"/>
        <end position="399"/>
    </location>
</feature>
<dbReference type="Pfam" id="PF03105">
    <property type="entry name" value="SPX"/>
    <property type="match status" value="2"/>
</dbReference>
<dbReference type="Gene3D" id="1.20.1250.20">
    <property type="entry name" value="MFS general substrate transporter like domains"/>
    <property type="match status" value="1"/>
</dbReference>
<dbReference type="InterPro" id="IPR004331">
    <property type="entry name" value="SPX_dom"/>
</dbReference>
<feature type="transmembrane region" description="Helical" evidence="7">
    <location>
        <begin position="411"/>
        <end position="429"/>
    </location>
</feature>
<feature type="transmembrane region" description="Helical" evidence="7">
    <location>
        <begin position="280"/>
        <end position="303"/>
    </location>
</feature>
<dbReference type="EMBL" id="GISG01142934">
    <property type="protein sequence ID" value="MBA4645588.1"/>
    <property type="molecule type" value="Transcribed_RNA"/>
</dbReference>
<feature type="domain" description="SPX" evidence="8">
    <location>
        <begin position="2"/>
        <end position="145"/>
    </location>
</feature>
<feature type="transmembrane region" description="Helical" evidence="7">
    <location>
        <begin position="250"/>
        <end position="268"/>
    </location>
</feature>
<keyword evidence="5 7" id="KW-0472">Membrane</keyword>
<dbReference type="InterPro" id="IPR036259">
    <property type="entry name" value="MFS_trans_sf"/>
</dbReference>
<feature type="region of interest" description="Disordered" evidence="6">
    <location>
        <begin position="468"/>
        <end position="494"/>
    </location>
</feature>
<dbReference type="GO" id="GO:0022857">
    <property type="term" value="F:transmembrane transporter activity"/>
    <property type="evidence" value="ECO:0007669"/>
    <property type="project" value="InterPro"/>
</dbReference>
<organism evidence="9">
    <name type="scientific">Opuntia streptacantha</name>
    <name type="common">Prickly pear cactus</name>
    <name type="synonym">Opuntia cardona</name>
    <dbReference type="NCBI Taxonomy" id="393608"/>
    <lineage>
        <taxon>Eukaryota</taxon>
        <taxon>Viridiplantae</taxon>
        <taxon>Streptophyta</taxon>
        <taxon>Embryophyta</taxon>
        <taxon>Tracheophyta</taxon>
        <taxon>Spermatophyta</taxon>
        <taxon>Magnoliopsida</taxon>
        <taxon>eudicotyledons</taxon>
        <taxon>Gunneridae</taxon>
        <taxon>Pentapetalae</taxon>
        <taxon>Caryophyllales</taxon>
        <taxon>Cactineae</taxon>
        <taxon>Cactaceae</taxon>
        <taxon>Opuntioideae</taxon>
        <taxon>Opuntia</taxon>
    </lineage>
</organism>
<dbReference type="GO" id="GO:0016020">
    <property type="term" value="C:membrane"/>
    <property type="evidence" value="ECO:0007669"/>
    <property type="project" value="UniProtKB-SubCell"/>
</dbReference>
<dbReference type="Pfam" id="PF07690">
    <property type="entry name" value="MFS_1"/>
    <property type="match status" value="1"/>
</dbReference>
<evidence type="ECO:0000256" key="3">
    <source>
        <dbReference type="ARBA" id="ARBA00022692"/>
    </source>
</evidence>
<dbReference type="CDD" id="cd14479">
    <property type="entry name" value="SPX-MFS_plant"/>
    <property type="match status" value="1"/>
</dbReference>
<dbReference type="PROSITE" id="PS51382">
    <property type="entry name" value="SPX"/>
    <property type="match status" value="1"/>
</dbReference>
<accession>A0A7C9DSL6</accession>
<protein>
    <recommendedName>
        <fullName evidence="8">SPX domain-containing protein</fullName>
    </recommendedName>
</protein>
<dbReference type="InterPro" id="IPR045264">
    <property type="entry name" value="SPXM_SPX_plant"/>
</dbReference>
<comment type="subcellular location">
    <subcellularLocation>
        <location evidence="1">Membrane</location>
        <topology evidence="1">Multi-pass membrane protein</topology>
    </subcellularLocation>
</comment>
<reference evidence="9" key="1">
    <citation type="journal article" date="2013" name="J. Plant Res.">
        <title>Effect of fungi and light on seed germination of three Opuntia species from semiarid lands of central Mexico.</title>
        <authorList>
            <person name="Delgado-Sanchez P."/>
            <person name="Jimenez-Bremont J.F."/>
            <person name="Guerrero-Gonzalez Mde L."/>
            <person name="Flores J."/>
        </authorList>
    </citation>
    <scope>NUCLEOTIDE SEQUENCE</scope>
    <source>
        <tissue evidence="9">Cladode</tissue>
    </source>
</reference>
<comment type="similarity">
    <text evidence="2">Belongs to the major facilitator superfamily.</text>
</comment>
<proteinExistence type="inferred from homology"/>
<evidence type="ECO:0000256" key="2">
    <source>
        <dbReference type="ARBA" id="ARBA00008335"/>
    </source>
</evidence>
<feature type="transmembrane region" description="Helical" evidence="7">
    <location>
        <begin position="578"/>
        <end position="596"/>
    </location>
</feature>
<dbReference type="AlphaFoldDB" id="A0A7C9DSL6"/>
<evidence type="ECO:0000256" key="6">
    <source>
        <dbReference type="SAM" id="MobiDB-lite"/>
    </source>
</evidence>
<dbReference type="PANTHER" id="PTHR23510">
    <property type="entry name" value="INNER MEMBRANE TRANSPORT PROTEIN YAJR"/>
    <property type="match status" value="1"/>
</dbReference>